<dbReference type="EMBL" id="CP036298">
    <property type="protein sequence ID" value="QDV25500.1"/>
    <property type="molecule type" value="Genomic_DNA"/>
</dbReference>
<proteinExistence type="predicted"/>
<organism evidence="3 4">
    <name type="scientific">Aureliella helgolandensis</name>
    <dbReference type="NCBI Taxonomy" id="2527968"/>
    <lineage>
        <taxon>Bacteria</taxon>
        <taxon>Pseudomonadati</taxon>
        <taxon>Planctomycetota</taxon>
        <taxon>Planctomycetia</taxon>
        <taxon>Pirellulales</taxon>
        <taxon>Pirellulaceae</taxon>
        <taxon>Aureliella</taxon>
    </lineage>
</organism>
<evidence type="ECO:0000313" key="4">
    <source>
        <dbReference type="Proteomes" id="UP000318017"/>
    </source>
</evidence>
<dbReference type="SUPFAM" id="SSF52266">
    <property type="entry name" value="SGNH hydrolase"/>
    <property type="match status" value="1"/>
</dbReference>
<dbReference type="AlphaFoldDB" id="A0A518GAA0"/>
<dbReference type="InterPro" id="IPR036514">
    <property type="entry name" value="SGNH_hydro_sf"/>
</dbReference>
<evidence type="ECO:0000259" key="2">
    <source>
        <dbReference type="Pfam" id="PF13472"/>
    </source>
</evidence>
<dbReference type="OrthoDB" id="8233337at2"/>
<evidence type="ECO:0000256" key="1">
    <source>
        <dbReference type="SAM" id="SignalP"/>
    </source>
</evidence>
<accession>A0A518GAA0</accession>
<keyword evidence="3" id="KW-0378">Hydrolase</keyword>
<dbReference type="Proteomes" id="UP000318017">
    <property type="component" value="Chromosome"/>
</dbReference>
<feature type="domain" description="SGNH hydrolase-type esterase" evidence="2">
    <location>
        <begin position="57"/>
        <end position="231"/>
    </location>
</feature>
<dbReference type="PANTHER" id="PTHR34407">
    <property type="entry name" value="EXPRESSED PROTEIN"/>
    <property type="match status" value="1"/>
</dbReference>
<keyword evidence="3" id="KW-0645">Protease</keyword>
<name>A0A518GAA0_9BACT</name>
<dbReference type="Gene3D" id="2.60.120.260">
    <property type="entry name" value="Galactose-binding domain-like"/>
    <property type="match status" value="1"/>
</dbReference>
<dbReference type="Pfam" id="PF13472">
    <property type="entry name" value="Lipase_GDSL_2"/>
    <property type="match status" value="1"/>
</dbReference>
<dbReference type="GO" id="GO:0016788">
    <property type="term" value="F:hydrolase activity, acting on ester bonds"/>
    <property type="evidence" value="ECO:0007669"/>
    <property type="project" value="UniProtKB-ARBA"/>
</dbReference>
<keyword evidence="4" id="KW-1185">Reference proteome</keyword>
<keyword evidence="1" id="KW-0732">Signal</keyword>
<dbReference type="InterPro" id="IPR013830">
    <property type="entry name" value="SGNH_hydro"/>
</dbReference>
<dbReference type="KEGG" id="ahel:Q31a_38260"/>
<dbReference type="GO" id="GO:0008233">
    <property type="term" value="F:peptidase activity"/>
    <property type="evidence" value="ECO:0007669"/>
    <property type="project" value="UniProtKB-KW"/>
</dbReference>
<evidence type="ECO:0000313" key="3">
    <source>
        <dbReference type="EMBL" id="QDV25500.1"/>
    </source>
</evidence>
<protein>
    <submittedName>
        <fullName evidence="3">Multifunctional acyl-CoA thioesterase I and protease I and lysophospholipase L1</fullName>
    </submittedName>
</protein>
<sequence precursor="true">MDQKICLGILLLAASLTPCVAEDLEFRRDAVECTPRAGLPNFLAKVDAGQSVNVAYLGGSITAAGGWRVQSLAWFQEQYQQATFKEINAAIGGTGSDLGVFRLHNDVLRHHPDLMFVEFAVNDGGTSPEQIHRAMEGIVRQTWKADPSIDICFVYTLSHTMLSELRGGKMPRAANAMEDLADHYQIPSIHFGVNVVEMESKGELIFKAPKPAKTAEAKPMVFSTDGVHPHVETGHRLYTESIARSWPAIVDASREPQSHERIQPLRADNWEHAKQIPITADMLHGDWRKLSSTEGLGKQFNKYLPDLYQAMEPGATLEFTIQGTAASVFELLGPDGCELKLQVDDRQAKKQNSIDGYCTYHRLAKLAIASELEPGRHPIKVTVTHRKLDKREILFEQNRKFFDAHSDRYEDQAWYVGSLLVIGDVVPGDTSN</sequence>
<feature type="signal peptide" evidence="1">
    <location>
        <begin position="1"/>
        <end position="21"/>
    </location>
</feature>
<dbReference type="PANTHER" id="PTHR34407:SF1">
    <property type="entry name" value="SGNH HYDROLASE-TYPE ESTERASE DOMAIN-CONTAINING PROTEIN"/>
    <property type="match status" value="1"/>
</dbReference>
<dbReference type="CDD" id="cd00229">
    <property type="entry name" value="SGNH_hydrolase"/>
    <property type="match status" value="1"/>
</dbReference>
<gene>
    <name evidence="3" type="ORF">Q31a_38260</name>
</gene>
<dbReference type="Gene3D" id="3.40.50.1110">
    <property type="entry name" value="SGNH hydrolase"/>
    <property type="match status" value="1"/>
</dbReference>
<feature type="chain" id="PRO_5021719040" evidence="1">
    <location>
        <begin position="22"/>
        <end position="432"/>
    </location>
</feature>
<dbReference type="RefSeq" id="WP_145080647.1">
    <property type="nucleotide sequence ID" value="NZ_CP036298.1"/>
</dbReference>
<dbReference type="GO" id="GO:0006508">
    <property type="term" value="P:proteolysis"/>
    <property type="evidence" value="ECO:0007669"/>
    <property type="project" value="UniProtKB-KW"/>
</dbReference>
<reference evidence="3 4" key="1">
    <citation type="submission" date="2019-02" db="EMBL/GenBank/DDBJ databases">
        <title>Deep-cultivation of Planctomycetes and their phenomic and genomic characterization uncovers novel biology.</title>
        <authorList>
            <person name="Wiegand S."/>
            <person name="Jogler M."/>
            <person name="Boedeker C."/>
            <person name="Pinto D."/>
            <person name="Vollmers J."/>
            <person name="Rivas-Marin E."/>
            <person name="Kohn T."/>
            <person name="Peeters S.H."/>
            <person name="Heuer A."/>
            <person name="Rast P."/>
            <person name="Oberbeckmann S."/>
            <person name="Bunk B."/>
            <person name="Jeske O."/>
            <person name="Meyerdierks A."/>
            <person name="Storesund J.E."/>
            <person name="Kallscheuer N."/>
            <person name="Luecker S."/>
            <person name="Lage O.M."/>
            <person name="Pohl T."/>
            <person name="Merkel B.J."/>
            <person name="Hornburger P."/>
            <person name="Mueller R.-W."/>
            <person name="Bruemmer F."/>
            <person name="Labrenz M."/>
            <person name="Spormann A.M."/>
            <person name="Op den Camp H."/>
            <person name="Overmann J."/>
            <person name="Amann R."/>
            <person name="Jetten M.S.M."/>
            <person name="Mascher T."/>
            <person name="Medema M.H."/>
            <person name="Devos D.P."/>
            <person name="Kaster A.-K."/>
            <person name="Ovreas L."/>
            <person name="Rohde M."/>
            <person name="Galperin M.Y."/>
            <person name="Jogler C."/>
        </authorList>
    </citation>
    <scope>NUCLEOTIDE SEQUENCE [LARGE SCALE GENOMIC DNA]</scope>
    <source>
        <strain evidence="3 4">Q31a</strain>
    </source>
</reference>